<evidence type="ECO:0000256" key="6">
    <source>
        <dbReference type="ARBA" id="ARBA00022600"/>
    </source>
</evidence>
<evidence type="ECO:0000256" key="8">
    <source>
        <dbReference type="ARBA" id="ARBA00022741"/>
    </source>
</evidence>
<dbReference type="RefSeq" id="WP_169745791.1">
    <property type="nucleotide sequence ID" value="NZ_AP023354.1"/>
</dbReference>
<sequence length="472" mass="50893">MTADRGSGATERAVALAGALARWLPEQRWFAGKHRALQAVTPVSAVALGDVQPRLDHLVVQVEYATGEPEQYQVLVGWRTVLSEKLEHARIGTVGDYVGYAGLWDDELADLLLAALAGGEQHGGLVFRPEPGATITRGLPSRVVEVEQSNSSVVFDEESILKLFRRPTPGANPDVELNRALRRVGCPHVAPLLGEIGGELFGAAVSYGMLSAYAANSADGWAMATASVRDLFAEGDLKADEVGGDFAAEAHRLGEAVAAVHADLVTALGSGQRDADGHAELSAAMIGRLADAVRTVPELARYAPRLGAEFTAVADLTASYPIQRIHGDLHLGQALRTPTSWLLIDFEGEPVKPLAERVRSDSPLRDVAGMLRSFDYAAEHLLVGEGADHQLEYRAQEWAARNRSAFTAGYTDAAGQDPGRHRTLLRAYELDKAVYEVVYEARHRPAWRWIPLRSIARMLGFEVPAPGDLPTA</sequence>
<keyword evidence="10" id="KW-0067">ATP-binding</keyword>
<evidence type="ECO:0000256" key="11">
    <source>
        <dbReference type="ARBA" id="ARBA00023056"/>
    </source>
</evidence>
<evidence type="ECO:0000256" key="9">
    <source>
        <dbReference type="ARBA" id="ARBA00022777"/>
    </source>
</evidence>
<protein>
    <recommendedName>
        <fullName evidence="5">Maltokinase</fullName>
        <ecNumber evidence="4">2.7.1.175</ecNumber>
    </recommendedName>
    <alternativeName>
        <fullName evidence="13">Maltose-1-phosphate synthase</fullName>
    </alternativeName>
</protein>
<reference evidence="16" key="1">
    <citation type="submission" date="2020-08" db="EMBL/GenBank/DDBJ databases">
        <title>Whole genome shotgun sequence of Actinocatenispora sera NBRC 101916.</title>
        <authorList>
            <person name="Komaki H."/>
            <person name="Tamura T."/>
        </authorList>
    </citation>
    <scope>NUCLEOTIDE SEQUENCE</scope>
    <source>
        <strain evidence="16">NBRC 101916</strain>
    </source>
</reference>
<dbReference type="EMBL" id="AP023354">
    <property type="protein sequence ID" value="BCJ31243.1"/>
    <property type="molecule type" value="Genomic_DNA"/>
</dbReference>
<accession>A0A810L7F0</accession>
<evidence type="ECO:0000256" key="13">
    <source>
        <dbReference type="ARBA" id="ARBA00031251"/>
    </source>
</evidence>
<evidence type="ECO:0000256" key="14">
    <source>
        <dbReference type="ARBA" id="ARBA00049067"/>
    </source>
</evidence>
<organism evidence="16 17">
    <name type="scientific">Actinocatenispora sera</name>
    <dbReference type="NCBI Taxonomy" id="390989"/>
    <lineage>
        <taxon>Bacteria</taxon>
        <taxon>Bacillati</taxon>
        <taxon>Actinomycetota</taxon>
        <taxon>Actinomycetes</taxon>
        <taxon>Micromonosporales</taxon>
        <taxon>Micromonosporaceae</taxon>
        <taxon>Actinocatenispora</taxon>
    </lineage>
</organism>
<gene>
    <name evidence="16" type="primary">mak</name>
    <name evidence="16" type="ORF">Asera_53510</name>
</gene>
<evidence type="ECO:0000256" key="4">
    <source>
        <dbReference type="ARBA" id="ARBA00011962"/>
    </source>
</evidence>
<evidence type="ECO:0000256" key="7">
    <source>
        <dbReference type="ARBA" id="ARBA00022679"/>
    </source>
</evidence>
<dbReference type="Gene3D" id="3.90.1200.10">
    <property type="match status" value="1"/>
</dbReference>
<keyword evidence="17" id="KW-1185">Reference proteome</keyword>
<keyword evidence="6" id="KW-0321">Glycogen metabolism</keyword>
<evidence type="ECO:0000256" key="3">
    <source>
        <dbReference type="ARBA" id="ARBA00011245"/>
    </source>
</evidence>
<dbReference type="GO" id="GO:0005978">
    <property type="term" value="P:glycogen biosynthetic process"/>
    <property type="evidence" value="ECO:0007669"/>
    <property type="project" value="UniProtKB-UniPathway"/>
</dbReference>
<dbReference type="KEGG" id="aser:Asera_53510"/>
<evidence type="ECO:0000256" key="10">
    <source>
        <dbReference type="ARBA" id="ARBA00022840"/>
    </source>
</evidence>
<keyword evidence="9" id="KW-0418">Kinase</keyword>
<dbReference type="GO" id="GO:0005524">
    <property type="term" value="F:ATP binding"/>
    <property type="evidence" value="ECO:0007669"/>
    <property type="project" value="UniProtKB-KW"/>
</dbReference>
<dbReference type="AlphaFoldDB" id="A0A810L7F0"/>
<dbReference type="Proteomes" id="UP000680750">
    <property type="component" value="Chromosome"/>
</dbReference>
<name>A0A810L7F0_9ACTN</name>
<evidence type="ECO:0000256" key="12">
    <source>
        <dbReference type="ARBA" id="ARBA00023277"/>
    </source>
</evidence>
<dbReference type="Pfam" id="PF18085">
    <property type="entry name" value="Mak_N_cap"/>
    <property type="match status" value="1"/>
</dbReference>
<dbReference type="EC" id="2.7.1.175" evidence="4"/>
<evidence type="ECO:0000313" key="16">
    <source>
        <dbReference type="EMBL" id="BCJ31243.1"/>
    </source>
</evidence>
<keyword evidence="8" id="KW-0547">Nucleotide-binding</keyword>
<comment type="catalytic activity">
    <reaction evidence="14">
        <text>D-maltose + ATP = alpha-maltose 1-phosphate + ADP + H(+)</text>
        <dbReference type="Rhea" id="RHEA:31915"/>
        <dbReference type="ChEBI" id="CHEBI:15378"/>
        <dbReference type="ChEBI" id="CHEBI:17306"/>
        <dbReference type="ChEBI" id="CHEBI:30616"/>
        <dbReference type="ChEBI" id="CHEBI:63576"/>
        <dbReference type="ChEBI" id="CHEBI:456216"/>
        <dbReference type="EC" id="2.7.1.175"/>
    </reaction>
</comment>
<keyword evidence="11" id="KW-0320">Glycogen biosynthesis</keyword>
<dbReference type="UniPathway" id="UPA00164"/>
<comment type="pathway">
    <text evidence="1">Glycan biosynthesis; glycogen biosynthesis.</text>
</comment>
<evidence type="ECO:0000256" key="2">
    <source>
        <dbReference type="ARBA" id="ARBA00006219"/>
    </source>
</evidence>
<dbReference type="InterPro" id="IPR040999">
    <property type="entry name" value="Mak_N_cap"/>
</dbReference>
<proteinExistence type="inferred from homology"/>
<keyword evidence="7" id="KW-0808">Transferase</keyword>
<comment type="similarity">
    <text evidence="2">Belongs to the aminoglycoside phosphotransferase family.</text>
</comment>
<dbReference type="InterPro" id="IPR011009">
    <property type="entry name" value="Kinase-like_dom_sf"/>
</dbReference>
<evidence type="ECO:0000256" key="1">
    <source>
        <dbReference type="ARBA" id="ARBA00004964"/>
    </source>
</evidence>
<evidence type="ECO:0000313" key="17">
    <source>
        <dbReference type="Proteomes" id="UP000680750"/>
    </source>
</evidence>
<dbReference type="SUPFAM" id="SSF56112">
    <property type="entry name" value="Protein kinase-like (PK-like)"/>
    <property type="match status" value="1"/>
</dbReference>
<comment type="subunit">
    <text evidence="3">Monomer.</text>
</comment>
<evidence type="ECO:0000259" key="15">
    <source>
        <dbReference type="Pfam" id="PF18085"/>
    </source>
</evidence>
<keyword evidence="12" id="KW-0119">Carbohydrate metabolism</keyword>
<dbReference type="GO" id="GO:0016301">
    <property type="term" value="F:kinase activity"/>
    <property type="evidence" value="ECO:0007669"/>
    <property type="project" value="UniProtKB-KW"/>
</dbReference>
<evidence type="ECO:0000256" key="5">
    <source>
        <dbReference type="ARBA" id="ARBA00013882"/>
    </source>
</evidence>
<feature type="domain" description="Maltokinase N-terminal cap" evidence="15">
    <location>
        <begin position="23"/>
        <end position="104"/>
    </location>
</feature>